<dbReference type="GO" id="GO:0031297">
    <property type="term" value="P:replication fork processing"/>
    <property type="evidence" value="ECO:0007669"/>
    <property type="project" value="TreeGrafter"/>
</dbReference>
<sequence>MKVARNINGLIVNITNSVPNMEYKCPVCGDSLTRNFGVLKQYFSHFKGTGEECELKYKIFENGESNLKDSDLDILKREYYDKKFEGISTELSDYKSDEGFFLTEQQKSIINSTEDKIVVSALAGSSKTTTMYYYCKARPCKEFLYLVYNSSMKKEADMTFGKLRNVEVRTIHSLAYKYVGAFYKDKLTFNYGAIDIIKDLGMRWTDQEIAIKVGLMMKEYMLSNVMFLAS</sequence>
<dbReference type="Proteomes" id="UP000287872">
    <property type="component" value="Unassembled WGS sequence"/>
</dbReference>
<dbReference type="AlphaFoldDB" id="A0A401USP4"/>
<dbReference type="PANTHER" id="PTHR11070:SF30">
    <property type="entry name" value="F-BOX DNA HELICASE 1"/>
    <property type="match status" value="1"/>
</dbReference>
<comment type="caution">
    <text evidence="1">The sequence shown here is derived from an EMBL/GenBank/DDBJ whole genome shotgun (WGS) entry which is preliminary data.</text>
</comment>
<dbReference type="InterPro" id="IPR027417">
    <property type="entry name" value="P-loop_NTPase"/>
</dbReference>
<protein>
    <submittedName>
        <fullName evidence="1">Uncharacterized protein</fullName>
    </submittedName>
</protein>
<dbReference type="EMBL" id="BHYK01000037">
    <property type="protein sequence ID" value="GCD12579.1"/>
    <property type="molecule type" value="Genomic_DNA"/>
</dbReference>
<dbReference type="RefSeq" id="WP_125005386.1">
    <property type="nucleotide sequence ID" value="NZ_BHYK01000037.1"/>
</dbReference>
<reference evidence="1 2" key="1">
    <citation type="submission" date="2018-11" db="EMBL/GenBank/DDBJ databases">
        <title>Genome sequencing and assembly of Clostridium tagluense strain A121.</title>
        <authorList>
            <person name="Murakami T."/>
            <person name="Segawa T."/>
            <person name="Shcherbakova V.A."/>
            <person name="Mori H."/>
            <person name="Yoshimura Y."/>
        </authorList>
    </citation>
    <scope>NUCLEOTIDE SEQUENCE [LARGE SCALE GENOMIC DNA]</scope>
    <source>
        <strain evidence="1 2">A121</strain>
    </source>
</reference>
<name>A0A401USP4_9CLOT</name>
<dbReference type="GO" id="GO:0000724">
    <property type="term" value="P:double-strand break repair via homologous recombination"/>
    <property type="evidence" value="ECO:0007669"/>
    <property type="project" value="TreeGrafter"/>
</dbReference>
<evidence type="ECO:0000313" key="2">
    <source>
        <dbReference type="Proteomes" id="UP000287872"/>
    </source>
</evidence>
<dbReference type="OrthoDB" id="5318045at2"/>
<keyword evidence="2" id="KW-1185">Reference proteome</keyword>
<organism evidence="1 2">
    <name type="scientific">Clostridium tagluense</name>
    <dbReference type="NCBI Taxonomy" id="360422"/>
    <lineage>
        <taxon>Bacteria</taxon>
        <taxon>Bacillati</taxon>
        <taxon>Bacillota</taxon>
        <taxon>Clostridia</taxon>
        <taxon>Eubacteriales</taxon>
        <taxon>Clostridiaceae</taxon>
        <taxon>Clostridium</taxon>
    </lineage>
</organism>
<accession>A0A401USP4</accession>
<dbReference type="GO" id="GO:0043138">
    <property type="term" value="F:3'-5' DNA helicase activity"/>
    <property type="evidence" value="ECO:0007669"/>
    <property type="project" value="TreeGrafter"/>
</dbReference>
<gene>
    <name evidence="1" type="ORF">Ctaglu_42020</name>
</gene>
<proteinExistence type="predicted"/>
<dbReference type="InterPro" id="IPR000212">
    <property type="entry name" value="DNA_helicase_UvrD/REP"/>
</dbReference>
<dbReference type="GO" id="GO:0005524">
    <property type="term" value="F:ATP binding"/>
    <property type="evidence" value="ECO:0007669"/>
    <property type="project" value="InterPro"/>
</dbReference>
<evidence type="ECO:0000313" key="1">
    <source>
        <dbReference type="EMBL" id="GCD12579.1"/>
    </source>
</evidence>
<dbReference type="GO" id="GO:0003677">
    <property type="term" value="F:DNA binding"/>
    <property type="evidence" value="ECO:0007669"/>
    <property type="project" value="InterPro"/>
</dbReference>
<dbReference type="SUPFAM" id="SSF52540">
    <property type="entry name" value="P-loop containing nucleoside triphosphate hydrolases"/>
    <property type="match status" value="1"/>
</dbReference>
<dbReference type="Gene3D" id="3.40.50.300">
    <property type="entry name" value="P-loop containing nucleotide triphosphate hydrolases"/>
    <property type="match status" value="1"/>
</dbReference>
<dbReference type="PANTHER" id="PTHR11070">
    <property type="entry name" value="UVRD / RECB / PCRA DNA HELICASE FAMILY MEMBER"/>
    <property type="match status" value="1"/>
</dbReference>